<dbReference type="KEGG" id="lfi:LFML04_1698"/>
<feature type="region of interest" description="Disordered" evidence="1">
    <location>
        <begin position="1"/>
        <end position="20"/>
    </location>
</feature>
<sequence>MAVTLKIRRSRTRSDNETGQGLGATKISVVVTKGPFFSGPPPFLARCRSF</sequence>
<name>J9ZBK5_LEPFM</name>
<evidence type="ECO:0000256" key="1">
    <source>
        <dbReference type="SAM" id="MobiDB-lite"/>
    </source>
</evidence>
<reference evidence="2 3" key="1">
    <citation type="journal article" date="2011" name="J. Microbiol.">
        <title>Complete genome of Leptospirillum ferriphilum ML-04 provides insight into its physiology and environmental adaptation.</title>
        <authorList>
            <person name="Mi S."/>
            <person name="Song J."/>
            <person name="Lin J."/>
            <person name="Che Y."/>
            <person name="Zheng H."/>
            <person name="Lin J."/>
        </authorList>
    </citation>
    <scope>NUCLEOTIDE SEQUENCE [LARGE SCALE GENOMIC DNA]</scope>
    <source>
        <strain evidence="2 3">ML-04</strain>
    </source>
</reference>
<organism evidence="2 3">
    <name type="scientific">Leptospirillum ferriphilum (strain ML-04)</name>
    <dbReference type="NCBI Taxonomy" id="1048260"/>
    <lineage>
        <taxon>Bacteria</taxon>
        <taxon>Pseudomonadati</taxon>
        <taxon>Nitrospirota</taxon>
        <taxon>Nitrospiria</taxon>
        <taxon>Nitrospirales</taxon>
        <taxon>Nitrospiraceae</taxon>
        <taxon>Leptospirillum</taxon>
    </lineage>
</organism>
<proteinExistence type="predicted"/>
<feature type="compositionally biased region" description="Basic residues" evidence="1">
    <location>
        <begin position="1"/>
        <end position="11"/>
    </location>
</feature>
<evidence type="ECO:0000313" key="3">
    <source>
        <dbReference type="Proteomes" id="UP000006177"/>
    </source>
</evidence>
<dbReference type="AlphaFoldDB" id="J9ZBK5"/>
<evidence type="ECO:0000313" key="2">
    <source>
        <dbReference type="EMBL" id="AFS53900.1"/>
    </source>
</evidence>
<gene>
    <name evidence="2" type="ordered locus">LFML04_1698</name>
</gene>
<dbReference type="HOGENOM" id="CLU_3119346_0_0_0"/>
<protein>
    <submittedName>
        <fullName evidence="2">Uncharacterized protein</fullName>
    </submittedName>
</protein>
<dbReference type="EMBL" id="CP002919">
    <property type="protein sequence ID" value="AFS53900.1"/>
    <property type="molecule type" value="Genomic_DNA"/>
</dbReference>
<dbReference type="STRING" id="1048260.LFML04_1698"/>
<accession>J9ZBK5</accession>
<dbReference type="Proteomes" id="UP000006177">
    <property type="component" value="Chromosome"/>
</dbReference>